<keyword evidence="3" id="KW-1185">Reference proteome</keyword>
<dbReference type="Proteomes" id="UP001055453">
    <property type="component" value="Chromosome"/>
</dbReference>
<proteinExistence type="predicted"/>
<organism evidence="2 3">
    <name type="scientific">Nostoc cf. commune SO-36</name>
    <dbReference type="NCBI Taxonomy" id="449208"/>
    <lineage>
        <taxon>Bacteria</taxon>
        <taxon>Bacillati</taxon>
        <taxon>Cyanobacteriota</taxon>
        <taxon>Cyanophyceae</taxon>
        <taxon>Nostocales</taxon>
        <taxon>Nostocaceae</taxon>
        <taxon>Nostoc</taxon>
    </lineage>
</organism>
<reference evidence="2" key="1">
    <citation type="submission" date="2022-04" db="EMBL/GenBank/DDBJ databases">
        <title>Complete genome sequence of a cyanobacterium, Nostoc sp. SO-36, isolated in Antarctica.</title>
        <authorList>
            <person name="Kanesaki Y."/>
            <person name="Effendi D."/>
            <person name="Sakamoto T."/>
            <person name="Ohtani S."/>
            <person name="Awai K."/>
        </authorList>
    </citation>
    <scope>NUCLEOTIDE SEQUENCE</scope>
    <source>
        <strain evidence="2">SO-36</strain>
    </source>
</reference>
<accession>A0ABM7YYB3</accession>
<evidence type="ECO:0000256" key="1">
    <source>
        <dbReference type="SAM" id="Coils"/>
    </source>
</evidence>
<dbReference type="Pfam" id="PF01724">
    <property type="entry name" value="DUF29"/>
    <property type="match status" value="1"/>
</dbReference>
<gene>
    <name evidence="2" type="ORF">ANSO36C_14750</name>
</gene>
<evidence type="ECO:0008006" key="4">
    <source>
        <dbReference type="Google" id="ProtNLM"/>
    </source>
</evidence>
<dbReference type="InterPro" id="IPR002636">
    <property type="entry name" value="DUF29"/>
</dbReference>
<dbReference type="Gene3D" id="1.20.1220.20">
    <property type="entry name" value="Uncharcterised protein PF01724"/>
    <property type="match status" value="1"/>
</dbReference>
<name>A0ABM7YYB3_NOSCO</name>
<dbReference type="PANTHER" id="PTHR34235">
    <property type="entry name" value="SLR1203 PROTEIN-RELATED"/>
    <property type="match status" value="1"/>
</dbReference>
<keyword evidence="1" id="KW-0175">Coiled coil</keyword>
<evidence type="ECO:0000313" key="2">
    <source>
        <dbReference type="EMBL" id="BDI15673.1"/>
    </source>
</evidence>
<feature type="coiled-coil region" evidence="1">
    <location>
        <begin position="29"/>
        <end position="63"/>
    </location>
</feature>
<sequence>MQGVSSNLSLKELYEIDENLWLEETIKLLKANHLEKLDLENLIEDLENLGRRDKAKVANLLEQIIRHLLLLQYWTEETPYNSGHWKAEIRSFRNELKRNLTTNLYQFLEKELASIYDDALGYVIDKTEGKLDNLPQSCIYTLDQLLDINYLPENV</sequence>
<protein>
    <recommendedName>
        <fullName evidence="4">DUF29 domain-containing protein</fullName>
    </recommendedName>
</protein>
<dbReference type="RefSeq" id="WP_251958997.1">
    <property type="nucleotide sequence ID" value="NZ_AP025732.1"/>
</dbReference>
<evidence type="ECO:0000313" key="3">
    <source>
        <dbReference type="Proteomes" id="UP001055453"/>
    </source>
</evidence>
<dbReference type="EMBL" id="AP025732">
    <property type="protein sequence ID" value="BDI15673.1"/>
    <property type="molecule type" value="Genomic_DNA"/>
</dbReference>
<dbReference type="PANTHER" id="PTHR34235:SF3">
    <property type="entry name" value="SLR1203 PROTEIN"/>
    <property type="match status" value="1"/>
</dbReference>